<protein>
    <submittedName>
        <fullName evidence="1">Uncharacterized protein</fullName>
    </submittedName>
</protein>
<reference evidence="1" key="2">
    <citation type="submission" date="2018-03" db="EMBL/GenBank/DDBJ databases">
        <title>The Triticum urartu genome reveals the dynamic nature of wheat genome evolution.</title>
        <authorList>
            <person name="Ling H."/>
            <person name="Ma B."/>
            <person name="Shi X."/>
            <person name="Liu H."/>
            <person name="Dong L."/>
            <person name="Sun H."/>
            <person name="Cao Y."/>
            <person name="Gao Q."/>
            <person name="Zheng S."/>
            <person name="Li Y."/>
            <person name="Yu Y."/>
            <person name="Du H."/>
            <person name="Qi M."/>
            <person name="Li Y."/>
            <person name="Yu H."/>
            <person name="Cui Y."/>
            <person name="Wang N."/>
            <person name="Chen C."/>
            <person name="Wu H."/>
            <person name="Zhao Y."/>
            <person name="Zhang J."/>
            <person name="Li Y."/>
            <person name="Zhou W."/>
            <person name="Zhang B."/>
            <person name="Hu W."/>
            <person name="Eijk M."/>
            <person name="Tang J."/>
            <person name="Witsenboer H."/>
            <person name="Zhao S."/>
            <person name="Li Z."/>
            <person name="Zhang A."/>
            <person name="Wang D."/>
            <person name="Liang C."/>
        </authorList>
    </citation>
    <scope>NUCLEOTIDE SEQUENCE [LARGE SCALE GENOMIC DNA]</scope>
    <source>
        <strain evidence="1">cv. G1812</strain>
    </source>
</reference>
<evidence type="ECO:0000313" key="2">
    <source>
        <dbReference type="Proteomes" id="UP000015106"/>
    </source>
</evidence>
<sequence>MSPTMSTCTPVSECFESIVPKSDNQIDCGPLPSPPSPFSLTLSQEHRSSCTMAPAAVTPEPIESGFRLIINRPRFKL</sequence>
<organism evidence="1 2">
    <name type="scientific">Triticum urartu</name>
    <name type="common">Red wild einkorn</name>
    <name type="synonym">Crithodium urartu</name>
    <dbReference type="NCBI Taxonomy" id="4572"/>
    <lineage>
        <taxon>Eukaryota</taxon>
        <taxon>Viridiplantae</taxon>
        <taxon>Streptophyta</taxon>
        <taxon>Embryophyta</taxon>
        <taxon>Tracheophyta</taxon>
        <taxon>Spermatophyta</taxon>
        <taxon>Magnoliopsida</taxon>
        <taxon>Liliopsida</taxon>
        <taxon>Poales</taxon>
        <taxon>Poaceae</taxon>
        <taxon>BOP clade</taxon>
        <taxon>Pooideae</taxon>
        <taxon>Triticodae</taxon>
        <taxon>Triticeae</taxon>
        <taxon>Triticinae</taxon>
        <taxon>Triticum</taxon>
    </lineage>
</organism>
<accession>A0A8R7VAK0</accession>
<reference evidence="1" key="3">
    <citation type="submission" date="2022-06" db="UniProtKB">
        <authorList>
            <consortium name="EnsemblPlants"/>
        </authorList>
    </citation>
    <scope>IDENTIFICATION</scope>
</reference>
<evidence type="ECO:0000313" key="1">
    <source>
        <dbReference type="EnsemblPlants" id="TuG1812G0700003848.01.T01"/>
    </source>
</evidence>
<proteinExistence type="predicted"/>
<keyword evidence="2" id="KW-1185">Reference proteome</keyword>
<dbReference type="Proteomes" id="UP000015106">
    <property type="component" value="Chromosome 7"/>
</dbReference>
<reference evidence="2" key="1">
    <citation type="journal article" date="2013" name="Nature">
        <title>Draft genome of the wheat A-genome progenitor Triticum urartu.</title>
        <authorList>
            <person name="Ling H.Q."/>
            <person name="Zhao S."/>
            <person name="Liu D."/>
            <person name="Wang J."/>
            <person name="Sun H."/>
            <person name="Zhang C."/>
            <person name="Fan H."/>
            <person name="Li D."/>
            <person name="Dong L."/>
            <person name="Tao Y."/>
            <person name="Gao C."/>
            <person name="Wu H."/>
            <person name="Li Y."/>
            <person name="Cui Y."/>
            <person name="Guo X."/>
            <person name="Zheng S."/>
            <person name="Wang B."/>
            <person name="Yu K."/>
            <person name="Liang Q."/>
            <person name="Yang W."/>
            <person name="Lou X."/>
            <person name="Chen J."/>
            <person name="Feng M."/>
            <person name="Jian J."/>
            <person name="Zhang X."/>
            <person name="Luo G."/>
            <person name="Jiang Y."/>
            <person name="Liu J."/>
            <person name="Wang Z."/>
            <person name="Sha Y."/>
            <person name="Zhang B."/>
            <person name="Wu H."/>
            <person name="Tang D."/>
            <person name="Shen Q."/>
            <person name="Xue P."/>
            <person name="Zou S."/>
            <person name="Wang X."/>
            <person name="Liu X."/>
            <person name="Wang F."/>
            <person name="Yang Y."/>
            <person name="An X."/>
            <person name="Dong Z."/>
            <person name="Zhang K."/>
            <person name="Zhang X."/>
            <person name="Luo M.C."/>
            <person name="Dvorak J."/>
            <person name="Tong Y."/>
            <person name="Wang J."/>
            <person name="Yang H."/>
            <person name="Li Z."/>
            <person name="Wang D."/>
            <person name="Zhang A."/>
            <person name="Wang J."/>
        </authorList>
    </citation>
    <scope>NUCLEOTIDE SEQUENCE</scope>
    <source>
        <strain evidence="2">cv. G1812</strain>
    </source>
</reference>
<dbReference type="EnsemblPlants" id="TuG1812G0700003848.01.T01">
    <property type="protein sequence ID" value="TuG1812G0700003848.01.T01"/>
    <property type="gene ID" value="TuG1812G0700003848.01"/>
</dbReference>
<dbReference type="Gramene" id="TuG1812G0700003848.01.T01">
    <property type="protein sequence ID" value="TuG1812G0700003848.01.T01"/>
    <property type="gene ID" value="TuG1812G0700003848.01"/>
</dbReference>
<name>A0A8R7VAK0_TRIUA</name>
<dbReference type="AlphaFoldDB" id="A0A8R7VAK0"/>